<dbReference type="EMBL" id="CP002541">
    <property type="protein sequence ID" value="ADY13665.1"/>
    <property type="molecule type" value="Genomic_DNA"/>
</dbReference>
<gene>
    <name evidence="2" type="ordered locus">SpiBuddy_1841</name>
</gene>
<dbReference type="AlphaFoldDB" id="F0RWN4"/>
<accession>F0RWN4</accession>
<evidence type="ECO:0000313" key="3">
    <source>
        <dbReference type="Proteomes" id="UP000008466"/>
    </source>
</evidence>
<dbReference type="Pfam" id="PF18406">
    <property type="entry name" value="DUF1281_C"/>
    <property type="match status" value="1"/>
</dbReference>
<sequence>MANWVKTYVKLKGKKEELDKIESMMTLKYGGENYEENQNFFNSLVPMPCMLPELEWLYKHWGTCTEAEELWYDRDDDELIDLAFETGWATPLKIFEAITRHFPSVVFAGYYADENAGFNCGIIFGRKGRVDKLDIGEGRKPHIRFASHVLDMNADGEYFGKSFEALLGRPIPKEFIEVGLGD</sequence>
<feature type="domain" description="YubB ferredoxin-like" evidence="1">
    <location>
        <begin position="69"/>
        <end position="138"/>
    </location>
</feature>
<dbReference type="Proteomes" id="UP000008466">
    <property type="component" value="Chromosome"/>
</dbReference>
<protein>
    <recommendedName>
        <fullName evidence="1">YubB ferredoxin-like domain-containing protein</fullName>
    </recommendedName>
</protein>
<proteinExistence type="predicted"/>
<keyword evidence="3" id="KW-1185">Reference proteome</keyword>
<evidence type="ECO:0000259" key="1">
    <source>
        <dbReference type="Pfam" id="PF18406"/>
    </source>
</evidence>
<dbReference type="KEGG" id="sbu:SpiBuddy_1841"/>
<dbReference type="InterPro" id="IPR041329">
    <property type="entry name" value="YubB_C"/>
</dbReference>
<reference evidence="3" key="1">
    <citation type="submission" date="2011-02" db="EMBL/GenBank/DDBJ databases">
        <title>Complete sequence of Spirochaeta sp. Buddy.</title>
        <authorList>
            <person name="Lucas S."/>
            <person name="Copeland A."/>
            <person name="Lapidus A."/>
            <person name="Cheng J.-F."/>
            <person name="Goodwin L."/>
            <person name="Pitluck S."/>
            <person name="Zeytun A."/>
            <person name="Detter J.C."/>
            <person name="Han C."/>
            <person name="Tapia R."/>
            <person name="Land M."/>
            <person name="Hauser L."/>
            <person name="Kyrpides N."/>
            <person name="Ivanova N."/>
            <person name="Mikhailova N."/>
            <person name="Pagani I."/>
            <person name="Ritalahti K.M."/>
            <person name="Loeffler F.E."/>
            <person name="Woyke T."/>
        </authorList>
    </citation>
    <scope>NUCLEOTIDE SEQUENCE [LARGE SCALE GENOMIC DNA]</scope>
    <source>
        <strain evidence="3">ATCC BAA-1886 / DSM 22777 / Buddy</strain>
    </source>
</reference>
<dbReference type="HOGENOM" id="CLU_1659601_0_0_12"/>
<dbReference type="STRING" id="158189.SpiBuddy_1841"/>
<name>F0RWN4_SPHGB</name>
<organism evidence="2 3">
    <name type="scientific">Sphaerochaeta globosa (strain ATCC BAA-1886 / DSM 22777 / Buddy)</name>
    <name type="common">Spirochaeta sp. (strain Buddy)</name>
    <dbReference type="NCBI Taxonomy" id="158189"/>
    <lineage>
        <taxon>Bacteria</taxon>
        <taxon>Pseudomonadati</taxon>
        <taxon>Spirochaetota</taxon>
        <taxon>Spirochaetia</taxon>
        <taxon>Spirochaetales</taxon>
        <taxon>Sphaerochaetaceae</taxon>
        <taxon>Sphaerochaeta</taxon>
    </lineage>
</organism>
<dbReference type="RefSeq" id="WP_013607514.1">
    <property type="nucleotide sequence ID" value="NC_015152.1"/>
</dbReference>
<evidence type="ECO:0000313" key="2">
    <source>
        <dbReference type="EMBL" id="ADY13665.1"/>
    </source>
</evidence>